<name>A7J801_PBCVF</name>
<dbReference type="Proteomes" id="UP000204095">
    <property type="component" value="Segment"/>
</dbReference>
<dbReference type="KEGG" id="vg:5469993"/>
<dbReference type="RefSeq" id="YP_001426279.1">
    <property type="nucleotide sequence ID" value="NC_008603.1"/>
</dbReference>
<proteinExistence type="predicted"/>
<protein>
    <submittedName>
        <fullName evidence="1">Uncharacterized protein n647L</fullName>
    </submittedName>
</protein>
<accession>A7J801</accession>
<gene>
    <name evidence="1" type="primary">n647L</name>
    <name evidence="1" type="ORF">FR483_n647L</name>
</gene>
<dbReference type="EMBL" id="DQ890022">
    <property type="protein sequence ID" value="ABT15932.1"/>
    <property type="molecule type" value="Genomic_DNA"/>
</dbReference>
<reference evidence="1 2" key="1">
    <citation type="journal article" date="2007" name="Virology">
        <title>Sequence and annotation of the 314-kb MT325 and the 321-kb FR483 viruses that infect Chlorella Pbi.</title>
        <authorList>
            <person name="Fitzgerald L.A."/>
            <person name="Graves M.V."/>
            <person name="Li X."/>
            <person name="Feldblyum T."/>
            <person name="Hartigan J."/>
            <person name="Van Etten J.L."/>
        </authorList>
    </citation>
    <scope>NUCLEOTIDE SEQUENCE [LARGE SCALE GENOMIC DNA]</scope>
    <source>
        <strain evidence="1 2">FR483</strain>
    </source>
</reference>
<dbReference type="GeneID" id="5469993"/>
<evidence type="ECO:0000313" key="2">
    <source>
        <dbReference type="Proteomes" id="UP000204095"/>
    </source>
</evidence>
<sequence>MYIHSRHHTRHNCLQHAWDDLFIYWQRRMEPVGHFCEVCIITTGDELNSTRVCGLLNCCIHGAYIATYAWQDVPREYFGIGINLLGRVKHGCNFIFWRRQISVVSSYPQYKSFWRLGRCFLHAPDNIFESVATHSRCFNCFPLWEVKSVCQVPTHDLCN</sequence>
<organism evidence="1 2">
    <name type="scientific">Paramecium bursaria Chlorella virus FR483</name>
    <name type="common">PBCV-FR483</name>
    <dbReference type="NCBI Taxonomy" id="399781"/>
    <lineage>
        <taxon>Viruses</taxon>
        <taxon>Varidnaviria</taxon>
        <taxon>Bamfordvirae</taxon>
        <taxon>Nucleocytoviricota</taxon>
        <taxon>Megaviricetes</taxon>
        <taxon>Algavirales</taxon>
        <taxon>Phycodnaviridae</taxon>
        <taxon>Chlorovirus</taxon>
        <taxon>Chlorovirus conductrix</taxon>
        <taxon>Paramecium bursaria Chlorella virus A1</taxon>
    </lineage>
</organism>
<organismHost>
    <name type="scientific">Paramecium bursaria</name>
    <dbReference type="NCBI Taxonomy" id="74790"/>
</organismHost>
<evidence type="ECO:0000313" key="1">
    <source>
        <dbReference type="EMBL" id="ABT15932.1"/>
    </source>
</evidence>